<dbReference type="GO" id="GO:0110154">
    <property type="term" value="P:RNA decapping"/>
    <property type="evidence" value="ECO:0007669"/>
    <property type="project" value="TreeGrafter"/>
</dbReference>
<dbReference type="PANTHER" id="PTHR42850:SF4">
    <property type="entry name" value="ZINC-DEPENDENT ENDOPOLYPHOSPHATASE"/>
    <property type="match status" value="1"/>
</dbReference>
<evidence type="ECO:0000313" key="4">
    <source>
        <dbReference type="Proteomes" id="UP000004382"/>
    </source>
</evidence>
<comment type="caution">
    <text evidence="3">The sequence shown here is derived from an EMBL/GenBank/DDBJ whole genome shotgun (WGS) entry which is preliminary data.</text>
</comment>
<evidence type="ECO:0000259" key="2">
    <source>
        <dbReference type="Pfam" id="PF00149"/>
    </source>
</evidence>
<organism evidence="3 4">
    <name type="scientific">Methylorubrum extorquens DSM 13060</name>
    <dbReference type="NCBI Taxonomy" id="882800"/>
    <lineage>
        <taxon>Bacteria</taxon>
        <taxon>Pseudomonadati</taxon>
        <taxon>Pseudomonadota</taxon>
        <taxon>Alphaproteobacteria</taxon>
        <taxon>Hyphomicrobiales</taxon>
        <taxon>Methylobacteriaceae</taxon>
        <taxon>Methylorubrum</taxon>
    </lineage>
</organism>
<dbReference type="PATRIC" id="fig|882800.3.peg.5710"/>
<feature type="domain" description="Calcineurin-like phosphoesterase" evidence="2">
    <location>
        <begin position="55"/>
        <end position="233"/>
    </location>
</feature>
<sequence length="270" mass="30263">GQPRPRPLRSGRVNAPRSDARGFGRLPLAPVRPRLALQRFPIDNERMTAETITYAIGDIHGCADLLDRLLERIEAHAGTRAKKLVFLGDYIDRGPDSARVIETLRRLQWREPEDVVCLMGNHEEMLLKSLREPGALDHWVYNGGAETLTSFGVSGPEELPGEMLDWIEALPTLHEDAQRWYVHAGFRPEGEVPDPDPHNRLWIREPFLSEDYNFGRHVVHGHTPQTRGGPDCRRFRTNLDTGAVFGNALTAGVFSQAQGPALEFLRVSAG</sequence>
<evidence type="ECO:0000313" key="3">
    <source>
        <dbReference type="EMBL" id="EHP84651.1"/>
    </source>
</evidence>
<feature type="non-terminal residue" evidence="3">
    <location>
        <position position="1"/>
    </location>
</feature>
<gene>
    <name evidence="3" type="ORF">MetexDRAFT_5907</name>
</gene>
<protein>
    <submittedName>
        <fullName evidence="3">Metallophosphoesterase</fullName>
    </submittedName>
</protein>
<dbReference type="CDD" id="cd00144">
    <property type="entry name" value="MPP_PPP_family"/>
    <property type="match status" value="1"/>
</dbReference>
<dbReference type="Gene3D" id="3.60.21.10">
    <property type="match status" value="1"/>
</dbReference>
<dbReference type="SUPFAM" id="SSF56300">
    <property type="entry name" value="Metallo-dependent phosphatases"/>
    <property type="match status" value="1"/>
</dbReference>
<accession>H1KTE4</accession>
<dbReference type="InterPro" id="IPR029052">
    <property type="entry name" value="Metallo-depent_PP-like"/>
</dbReference>
<evidence type="ECO:0000256" key="1">
    <source>
        <dbReference type="SAM" id="MobiDB-lite"/>
    </source>
</evidence>
<dbReference type="GO" id="GO:0008803">
    <property type="term" value="F:bis(5'-nucleosyl)-tetraphosphatase (symmetrical) activity"/>
    <property type="evidence" value="ECO:0007669"/>
    <property type="project" value="TreeGrafter"/>
</dbReference>
<reference evidence="3 4" key="1">
    <citation type="submission" date="2011-09" db="EMBL/GenBank/DDBJ databases">
        <title>The draft genome of Methylobacterium extorquens DSM 13060.</title>
        <authorList>
            <consortium name="US DOE Joint Genome Institute (JGI-PGF)"/>
            <person name="Lucas S."/>
            <person name="Han J."/>
            <person name="Lapidus A."/>
            <person name="Cheng J.-F."/>
            <person name="Goodwin L."/>
            <person name="Pitluck S."/>
            <person name="Peters L."/>
            <person name="Land M.L."/>
            <person name="Hauser L."/>
            <person name="Koskimaki J."/>
            <person name="Halonen O."/>
            <person name="Pirttila A."/>
            <person name="Frank C."/>
            <person name="Woyke T.J."/>
        </authorList>
    </citation>
    <scope>NUCLEOTIDE SEQUENCE [LARGE SCALE GENOMIC DNA]</scope>
    <source>
        <strain evidence="3 4">DSM 13060</strain>
    </source>
</reference>
<dbReference type="GO" id="GO:0005737">
    <property type="term" value="C:cytoplasm"/>
    <property type="evidence" value="ECO:0007669"/>
    <property type="project" value="TreeGrafter"/>
</dbReference>
<proteinExistence type="predicted"/>
<dbReference type="Pfam" id="PF00149">
    <property type="entry name" value="Metallophos"/>
    <property type="match status" value="1"/>
</dbReference>
<feature type="region of interest" description="Disordered" evidence="1">
    <location>
        <begin position="1"/>
        <end position="21"/>
    </location>
</feature>
<dbReference type="AlphaFoldDB" id="H1KTE4"/>
<dbReference type="InterPro" id="IPR004843">
    <property type="entry name" value="Calcineurin-like_PHP"/>
</dbReference>
<name>H1KTE4_METEX</name>
<dbReference type="PANTHER" id="PTHR42850">
    <property type="entry name" value="METALLOPHOSPHOESTERASE"/>
    <property type="match status" value="1"/>
</dbReference>
<dbReference type="GO" id="GO:0016791">
    <property type="term" value="F:phosphatase activity"/>
    <property type="evidence" value="ECO:0007669"/>
    <property type="project" value="TreeGrafter"/>
</dbReference>
<dbReference type="EMBL" id="AGJK01000322">
    <property type="protein sequence ID" value="EHP84651.1"/>
    <property type="molecule type" value="Genomic_DNA"/>
</dbReference>
<dbReference type="InterPro" id="IPR050126">
    <property type="entry name" value="Ap4A_hydrolase"/>
</dbReference>
<dbReference type="Proteomes" id="UP000004382">
    <property type="component" value="Unassembled WGS sequence"/>
</dbReference>